<accession>A0A815L3I4</accession>
<evidence type="ECO:0000313" key="1">
    <source>
        <dbReference type="EMBL" id="CAF1403815.1"/>
    </source>
</evidence>
<sequence>MASSKQYSAERIAIAEEEQRQFLLPFSRRPIDMGLDPFIDEHDPSLIIRVAGVMDLRMDSSPIHPNKKVIRIIDETIDNFHDFRALIPRK</sequence>
<gene>
    <name evidence="1" type="ORF">JYZ213_LOCUS37928</name>
</gene>
<reference evidence="1" key="1">
    <citation type="submission" date="2021-02" db="EMBL/GenBank/DDBJ databases">
        <authorList>
            <person name="Nowell W R."/>
        </authorList>
    </citation>
    <scope>NUCLEOTIDE SEQUENCE</scope>
</reference>
<organism evidence="1 2">
    <name type="scientific">Adineta steineri</name>
    <dbReference type="NCBI Taxonomy" id="433720"/>
    <lineage>
        <taxon>Eukaryota</taxon>
        <taxon>Metazoa</taxon>
        <taxon>Spiralia</taxon>
        <taxon>Gnathifera</taxon>
        <taxon>Rotifera</taxon>
        <taxon>Eurotatoria</taxon>
        <taxon>Bdelloidea</taxon>
        <taxon>Adinetida</taxon>
        <taxon>Adinetidae</taxon>
        <taxon>Adineta</taxon>
    </lineage>
</organism>
<protein>
    <submittedName>
        <fullName evidence="1">Uncharacterized protein</fullName>
    </submittedName>
</protein>
<proteinExistence type="predicted"/>
<dbReference type="EMBL" id="CAJNOG010001059">
    <property type="protein sequence ID" value="CAF1403815.1"/>
    <property type="molecule type" value="Genomic_DNA"/>
</dbReference>
<evidence type="ECO:0000313" key="2">
    <source>
        <dbReference type="Proteomes" id="UP000663845"/>
    </source>
</evidence>
<name>A0A815L3I4_9BILA</name>
<dbReference type="AlphaFoldDB" id="A0A815L3I4"/>
<comment type="caution">
    <text evidence="1">The sequence shown here is derived from an EMBL/GenBank/DDBJ whole genome shotgun (WGS) entry which is preliminary data.</text>
</comment>
<dbReference type="Proteomes" id="UP000663845">
    <property type="component" value="Unassembled WGS sequence"/>
</dbReference>